<feature type="transmembrane region" description="Helical" evidence="1">
    <location>
        <begin position="67"/>
        <end position="92"/>
    </location>
</feature>
<gene>
    <name evidence="2" type="ORF">DICVIV_07850</name>
</gene>
<reference evidence="2 3" key="1">
    <citation type="submission" date="2013-11" db="EMBL/GenBank/DDBJ databases">
        <title>Draft genome of the bovine lungworm Dictyocaulus viviparus.</title>
        <authorList>
            <person name="Mitreva M."/>
        </authorList>
    </citation>
    <scope>NUCLEOTIDE SEQUENCE [LARGE SCALE GENOMIC DNA]</scope>
    <source>
        <strain evidence="2 3">HannoverDv2000</strain>
    </source>
</reference>
<dbReference type="EMBL" id="KN716370">
    <property type="protein sequence ID" value="KJH46080.1"/>
    <property type="molecule type" value="Genomic_DNA"/>
</dbReference>
<keyword evidence="3" id="KW-1185">Reference proteome</keyword>
<evidence type="ECO:0000256" key="1">
    <source>
        <dbReference type="SAM" id="Phobius"/>
    </source>
</evidence>
<feature type="transmembrane region" description="Helical" evidence="1">
    <location>
        <begin position="36"/>
        <end position="55"/>
    </location>
</feature>
<proteinExistence type="predicted"/>
<name>A0A0D8XNF4_DICVI</name>
<dbReference type="AlphaFoldDB" id="A0A0D8XNF4"/>
<protein>
    <submittedName>
        <fullName evidence="2">Uncharacterized protein</fullName>
    </submittedName>
</protein>
<evidence type="ECO:0000313" key="2">
    <source>
        <dbReference type="EMBL" id="KJH46080.1"/>
    </source>
</evidence>
<keyword evidence="1" id="KW-1133">Transmembrane helix</keyword>
<organism evidence="2 3">
    <name type="scientific">Dictyocaulus viviparus</name>
    <name type="common">Bovine lungworm</name>
    <dbReference type="NCBI Taxonomy" id="29172"/>
    <lineage>
        <taxon>Eukaryota</taxon>
        <taxon>Metazoa</taxon>
        <taxon>Ecdysozoa</taxon>
        <taxon>Nematoda</taxon>
        <taxon>Chromadorea</taxon>
        <taxon>Rhabditida</taxon>
        <taxon>Rhabditina</taxon>
        <taxon>Rhabditomorpha</taxon>
        <taxon>Strongyloidea</taxon>
        <taxon>Metastrongylidae</taxon>
        <taxon>Dictyocaulus</taxon>
    </lineage>
</organism>
<evidence type="ECO:0000313" key="3">
    <source>
        <dbReference type="Proteomes" id="UP000053766"/>
    </source>
</evidence>
<feature type="transmembrane region" description="Helical" evidence="1">
    <location>
        <begin position="6"/>
        <end position="24"/>
    </location>
</feature>
<sequence length="113" mass="13152">MSKLRNLFRFAFAIVWCSSLYYDVKYQPRLGHEWYIYKLIMLTNMNFNIFILGYPDNFLNIGFNGVSIWWLVSVLSRLHISLHSISGVAGLISNDVVKFLTKLIIFNISLIIA</sequence>
<keyword evidence="1" id="KW-0812">Transmembrane</keyword>
<keyword evidence="1" id="KW-0472">Membrane</keyword>
<accession>A0A0D8XNF4</accession>
<reference evidence="3" key="2">
    <citation type="journal article" date="2016" name="Sci. Rep.">
        <title>Dictyocaulus viviparus genome, variome and transcriptome elucidate lungworm biology and support future intervention.</title>
        <authorList>
            <person name="McNulty S.N."/>
            <person name="Strube C."/>
            <person name="Rosa B.A."/>
            <person name="Martin J.C."/>
            <person name="Tyagi R."/>
            <person name="Choi Y.J."/>
            <person name="Wang Q."/>
            <person name="Hallsworth Pepin K."/>
            <person name="Zhang X."/>
            <person name="Ozersky P."/>
            <person name="Wilson R.K."/>
            <person name="Sternberg P.W."/>
            <person name="Gasser R.B."/>
            <person name="Mitreva M."/>
        </authorList>
    </citation>
    <scope>NUCLEOTIDE SEQUENCE [LARGE SCALE GENOMIC DNA]</scope>
    <source>
        <strain evidence="3">HannoverDv2000</strain>
    </source>
</reference>
<dbReference type="OrthoDB" id="1898221at2759"/>
<dbReference type="Proteomes" id="UP000053766">
    <property type="component" value="Unassembled WGS sequence"/>
</dbReference>